<reference evidence="1 2" key="1">
    <citation type="submission" date="2017-05" db="EMBL/GenBank/DDBJ databases">
        <title>Complete and WGS of Bordetella genogroups.</title>
        <authorList>
            <person name="Spilker T."/>
            <person name="LiPuma J."/>
        </authorList>
    </citation>
    <scope>NUCLEOTIDE SEQUENCE [LARGE SCALE GENOMIC DNA]</scope>
    <source>
        <strain evidence="1 2">AU19157</strain>
    </source>
</reference>
<dbReference type="GO" id="GO:0051301">
    <property type="term" value="P:cell division"/>
    <property type="evidence" value="ECO:0007669"/>
    <property type="project" value="UniProtKB-KW"/>
</dbReference>
<dbReference type="RefSeq" id="WP_086062645.1">
    <property type="nucleotide sequence ID" value="NZ_CP021108.1"/>
</dbReference>
<keyword evidence="2" id="KW-1185">Reference proteome</keyword>
<dbReference type="OrthoDB" id="8717310at2"/>
<dbReference type="AlphaFoldDB" id="A0A1W6YEG8"/>
<dbReference type="InterPro" id="IPR036514">
    <property type="entry name" value="SGNH_hydro_sf"/>
</dbReference>
<accession>A0A1W6YEG8</accession>
<dbReference type="EMBL" id="CP021108">
    <property type="protein sequence ID" value="ARP79409.1"/>
    <property type="molecule type" value="Genomic_DNA"/>
</dbReference>
<dbReference type="STRING" id="1416806.CAL12_00270"/>
<dbReference type="Proteomes" id="UP000194151">
    <property type="component" value="Chromosome"/>
</dbReference>
<dbReference type="SUPFAM" id="SSF52266">
    <property type="entry name" value="SGNH hydrolase"/>
    <property type="match status" value="1"/>
</dbReference>
<gene>
    <name evidence="1" type="ORF">CAL12_00270</name>
</gene>
<organism evidence="1 2">
    <name type="scientific">Bordetella genomosp. 8</name>
    <dbReference type="NCBI Taxonomy" id="1416806"/>
    <lineage>
        <taxon>Bacteria</taxon>
        <taxon>Pseudomonadati</taxon>
        <taxon>Pseudomonadota</taxon>
        <taxon>Betaproteobacteria</taxon>
        <taxon>Burkholderiales</taxon>
        <taxon>Alcaligenaceae</taxon>
        <taxon>Bordetella</taxon>
    </lineage>
</organism>
<protein>
    <submittedName>
        <fullName evidence="1">Cell division protein FtsQ</fullName>
    </submittedName>
</protein>
<evidence type="ECO:0000313" key="1">
    <source>
        <dbReference type="EMBL" id="ARP79409.1"/>
    </source>
</evidence>
<keyword evidence="1" id="KW-0131">Cell cycle</keyword>
<proteinExistence type="predicted"/>
<sequence>MLPAVLAGLSILIIGDSHMTVPTHLITTLHDDLVQQGARVHSLGICGANAGDWTKVTTGTCGGAERVDKGPIKVLGANPQTTPIKQLIATDKPNVVLIVMGDTMAAYDKPDFPKTWVWQQVTALTGDIASTNTACVWIGPAWGSEGGKFGKTFARVKLMSSFLAANVAPCAYVDSLNFSKPGQWGTVDGQHFTAPGYKQWGDAITKAVLDLPVIKGMEKK</sequence>
<keyword evidence="1" id="KW-0132">Cell division</keyword>
<dbReference type="GO" id="GO:0016788">
    <property type="term" value="F:hydrolase activity, acting on ester bonds"/>
    <property type="evidence" value="ECO:0007669"/>
    <property type="project" value="UniProtKB-ARBA"/>
</dbReference>
<dbReference type="KEGG" id="bgv:CAL12_00270"/>
<evidence type="ECO:0000313" key="2">
    <source>
        <dbReference type="Proteomes" id="UP000194151"/>
    </source>
</evidence>
<dbReference type="Gene3D" id="3.40.50.1110">
    <property type="entry name" value="SGNH hydrolase"/>
    <property type="match status" value="1"/>
</dbReference>
<name>A0A1W6YEG8_9BORD</name>